<organism evidence="1 2">
    <name type="scientific">Phascolarctobacterium succinatutens</name>
    <dbReference type="NCBI Taxonomy" id="626940"/>
    <lineage>
        <taxon>Bacteria</taxon>
        <taxon>Bacillati</taxon>
        <taxon>Bacillota</taxon>
        <taxon>Negativicutes</taxon>
        <taxon>Acidaminococcales</taxon>
        <taxon>Acidaminococcaceae</taxon>
        <taxon>Phascolarctobacterium</taxon>
    </lineage>
</organism>
<evidence type="ECO:0000313" key="2">
    <source>
        <dbReference type="Proteomes" id="UP000186777"/>
    </source>
</evidence>
<dbReference type="RefSeq" id="WP_009145981.1">
    <property type="nucleotide sequence ID" value="NZ_CABKPS010000074.1"/>
</dbReference>
<protein>
    <submittedName>
        <fullName evidence="1">Uncharacterized protein</fullName>
    </submittedName>
</protein>
<dbReference type="STRING" id="626940.BHW43_05100"/>
<proteinExistence type="predicted"/>
<evidence type="ECO:0000313" key="1">
    <source>
        <dbReference type="EMBL" id="OLA37775.1"/>
    </source>
</evidence>
<dbReference type="EMBL" id="MNTG01000027">
    <property type="protein sequence ID" value="OLA37775.1"/>
    <property type="molecule type" value="Genomic_DNA"/>
</dbReference>
<reference evidence="1 2" key="1">
    <citation type="journal article" date="2016" name="Nat. Biotechnol.">
        <title>Measurement of bacterial replication rates in microbial communities.</title>
        <authorList>
            <person name="Brown C.T."/>
            <person name="Olm M.R."/>
            <person name="Thomas B.C."/>
            <person name="Banfield J.F."/>
        </authorList>
    </citation>
    <scope>NUCLEOTIDE SEQUENCE [LARGE SCALE GENOMIC DNA]</scope>
    <source>
        <strain evidence="1">46_33</strain>
    </source>
</reference>
<comment type="caution">
    <text evidence="1">The sequence shown here is derived from an EMBL/GenBank/DDBJ whole genome shotgun (WGS) entry which is preliminary data.</text>
</comment>
<accession>A0A1Q6R5W3</accession>
<gene>
    <name evidence="1" type="ORF">BHW43_05100</name>
</gene>
<sequence length="83" mass="8976">MKKYLLLTLTALMLVAGFSGSALAKERLFTFSNNNNGAVKEVNYYLDNGAKVVFMDTAAKATDSTVIITVVLDIPEGVPAYQK</sequence>
<dbReference type="AlphaFoldDB" id="A0A1Q6R5W3"/>
<name>A0A1Q6R5W3_9FIRM</name>
<dbReference type="Proteomes" id="UP000186777">
    <property type="component" value="Unassembled WGS sequence"/>
</dbReference>
<dbReference type="GeneID" id="78524577"/>